<accession>A0A7W7Y9J3</accession>
<protein>
    <recommendedName>
        <fullName evidence="4">AsmA-like C-terminal domain-containing protein</fullName>
    </recommendedName>
</protein>
<dbReference type="InterPro" id="IPR052894">
    <property type="entry name" value="AsmA-related"/>
</dbReference>
<evidence type="ECO:0000313" key="2">
    <source>
        <dbReference type="EMBL" id="MBB5032111.1"/>
    </source>
</evidence>
<evidence type="ECO:0000256" key="1">
    <source>
        <dbReference type="SAM" id="MobiDB-lite"/>
    </source>
</evidence>
<feature type="region of interest" description="Disordered" evidence="1">
    <location>
        <begin position="847"/>
        <end position="895"/>
    </location>
</feature>
<evidence type="ECO:0000313" key="3">
    <source>
        <dbReference type="Proteomes" id="UP000590740"/>
    </source>
</evidence>
<gene>
    <name evidence="2" type="ORF">HNQ65_001688</name>
</gene>
<sequence length="895" mass="98872">MLRFLRRALFFAIVSFLLAAGVYLTTASFHERWHGFVTGELAQHGVHLDFERLAINPFGGLVARGVRVYNDVSKRHLVASVDRLNLDVDFGSLVEGRVQIEGMELLHASVALPVDPDRPDLTVIELKDLSARALLEGRRLEIRHAEGLLSDGLHILISGVLELPAPSPDQQGMSADQRMNLMREHREQIQHGLDWLARFRAPHVPTLSVKVSGALERPDEIKAELLFQADGLAFEDYVWNELVAEAEYDGGFIDLKRLHLRDHLGIMDATATWRLGSDQLRFRLTSSADLPGLARAFLNNEGLREVVFYEAPQLALEGSVLLKKKSPDDMLPVNVTGSLDCGRFGSRGEVFNSLSLTLGATPQGIYVKDALLKHKTGSLVLNVMHHQEMGFKAELLLRMHPTVFLPFVLLPKTREIIQRFEFNDDSQVDVHVSTAGPKLNLRESPTSGHGVIRNFRYKGVPFESAEMDLAFLGDIQNYANVKIQRPDGPAEAELVFVNDDDNEKWLKLVNVRALADAAGIVRAFAPKVADQIERYRFSAGTDVTANGVIGYKGNPQLNDYKVAFKNPVGGAHYVLWDEDYPITAPNGEVHIVGNMLNFDFNGRLFGDTMHAKGAVNLTPGVRGYDVVVQAGRFPYSVFGKKLPFEEVRAEVRNRDGLARIDIAADVLGGDMTLKGTLNENREPNSYDGELRMNALSFHKFAQVYSPGNESVGDISGHFKFAGRMNDWKTLKGGGALIIVNGNLLALPVLGPLTPIIGAILPSPIKGYNVAKKADCTFEVSDGFIVTDNVEAESSAFRIVSRGNIDFIRDDIDFNAEVRMRGLGILLFPVTQLLAYKGSGTLKDTRWSPRIFGGGNNDERKPPTEQELREAQRIGGNPAKPRVNASPPKQKALFGN</sequence>
<reference evidence="2 3" key="1">
    <citation type="submission" date="2020-08" db="EMBL/GenBank/DDBJ databases">
        <title>Genomic Encyclopedia of Type Strains, Phase IV (KMG-IV): sequencing the most valuable type-strain genomes for metagenomic binning, comparative biology and taxonomic classification.</title>
        <authorList>
            <person name="Goeker M."/>
        </authorList>
    </citation>
    <scope>NUCLEOTIDE SEQUENCE [LARGE SCALE GENOMIC DNA]</scope>
    <source>
        <strain evidence="2 3">DSM 12252</strain>
    </source>
</reference>
<dbReference type="PANTHER" id="PTHR30441">
    <property type="entry name" value="DUF748 DOMAIN-CONTAINING PROTEIN"/>
    <property type="match status" value="1"/>
</dbReference>
<dbReference type="GO" id="GO:0005886">
    <property type="term" value="C:plasma membrane"/>
    <property type="evidence" value="ECO:0007669"/>
    <property type="project" value="TreeGrafter"/>
</dbReference>
<dbReference type="Proteomes" id="UP000590740">
    <property type="component" value="Unassembled WGS sequence"/>
</dbReference>
<dbReference type="AlphaFoldDB" id="A0A7W7Y9J3"/>
<dbReference type="GO" id="GO:0090313">
    <property type="term" value="P:regulation of protein targeting to membrane"/>
    <property type="evidence" value="ECO:0007669"/>
    <property type="project" value="TreeGrafter"/>
</dbReference>
<name>A0A7W7Y9J3_9BACT</name>
<feature type="compositionally biased region" description="Basic and acidic residues" evidence="1">
    <location>
        <begin position="856"/>
        <end position="871"/>
    </location>
</feature>
<dbReference type="EMBL" id="JACHIG010000003">
    <property type="protein sequence ID" value="MBB5032111.1"/>
    <property type="molecule type" value="Genomic_DNA"/>
</dbReference>
<organism evidence="2 3">
    <name type="scientific">Prosthecobacter vanneervenii</name>
    <dbReference type="NCBI Taxonomy" id="48466"/>
    <lineage>
        <taxon>Bacteria</taxon>
        <taxon>Pseudomonadati</taxon>
        <taxon>Verrucomicrobiota</taxon>
        <taxon>Verrucomicrobiia</taxon>
        <taxon>Verrucomicrobiales</taxon>
        <taxon>Verrucomicrobiaceae</taxon>
        <taxon>Prosthecobacter</taxon>
    </lineage>
</organism>
<evidence type="ECO:0008006" key="4">
    <source>
        <dbReference type="Google" id="ProtNLM"/>
    </source>
</evidence>
<dbReference type="RefSeq" id="WP_184339051.1">
    <property type="nucleotide sequence ID" value="NZ_JACHIG010000003.1"/>
</dbReference>
<proteinExistence type="predicted"/>
<comment type="caution">
    <text evidence="2">The sequence shown here is derived from an EMBL/GenBank/DDBJ whole genome shotgun (WGS) entry which is preliminary data.</text>
</comment>
<dbReference type="PANTHER" id="PTHR30441:SF8">
    <property type="entry name" value="DUF748 DOMAIN-CONTAINING PROTEIN"/>
    <property type="match status" value="1"/>
</dbReference>
<keyword evidence="3" id="KW-1185">Reference proteome</keyword>